<dbReference type="RefSeq" id="WP_179821903.1">
    <property type="nucleotide sequence ID" value="NZ_JACCFS010000001.1"/>
</dbReference>
<keyword evidence="2" id="KW-0732">Signal</keyword>
<organism evidence="3 4">
    <name type="scientific">Nocardiopsis aegyptia</name>
    <dbReference type="NCBI Taxonomy" id="220378"/>
    <lineage>
        <taxon>Bacteria</taxon>
        <taxon>Bacillati</taxon>
        <taxon>Actinomycetota</taxon>
        <taxon>Actinomycetes</taxon>
        <taxon>Streptosporangiales</taxon>
        <taxon>Nocardiopsidaceae</taxon>
        <taxon>Nocardiopsis</taxon>
    </lineage>
</organism>
<comment type="caution">
    <text evidence="3">The sequence shown here is derived from an EMBL/GenBank/DDBJ whole genome shotgun (WGS) entry which is preliminary data.</text>
</comment>
<evidence type="ECO:0000256" key="2">
    <source>
        <dbReference type="SAM" id="SignalP"/>
    </source>
</evidence>
<protein>
    <submittedName>
        <fullName evidence="3">Uncharacterized protein</fullName>
    </submittedName>
</protein>
<dbReference type="EMBL" id="JACCFS010000001">
    <property type="protein sequence ID" value="NYJ33615.1"/>
    <property type="molecule type" value="Genomic_DNA"/>
</dbReference>
<name>A0A7Z0J9P9_9ACTN</name>
<gene>
    <name evidence="3" type="ORF">HNR10_001496</name>
</gene>
<accession>A0A7Z0J9P9</accession>
<feature type="region of interest" description="Disordered" evidence="1">
    <location>
        <begin position="60"/>
        <end position="82"/>
    </location>
</feature>
<feature type="chain" id="PRO_5038447209" evidence="2">
    <location>
        <begin position="26"/>
        <end position="82"/>
    </location>
</feature>
<evidence type="ECO:0000313" key="3">
    <source>
        <dbReference type="EMBL" id="NYJ33615.1"/>
    </source>
</evidence>
<evidence type="ECO:0000256" key="1">
    <source>
        <dbReference type="SAM" id="MobiDB-lite"/>
    </source>
</evidence>
<feature type="compositionally biased region" description="Acidic residues" evidence="1">
    <location>
        <begin position="63"/>
        <end position="82"/>
    </location>
</feature>
<reference evidence="3 4" key="1">
    <citation type="submission" date="2020-07" db="EMBL/GenBank/DDBJ databases">
        <title>Sequencing the genomes of 1000 actinobacteria strains.</title>
        <authorList>
            <person name="Klenk H.-P."/>
        </authorList>
    </citation>
    <scope>NUCLEOTIDE SEQUENCE [LARGE SCALE GENOMIC DNA]</scope>
    <source>
        <strain evidence="3 4">DSM 44442</strain>
    </source>
</reference>
<dbReference type="AlphaFoldDB" id="A0A7Z0J9P9"/>
<evidence type="ECO:0000313" key="4">
    <source>
        <dbReference type="Proteomes" id="UP000572051"/>
    </source>
</evidence>
<keyword evidence="4" id="KW-1185">Reference proteome</keyword>
<sequence>MSRAGTAAAACALVLAQVGGSPVWAGPAPARTEARVMEARHDHRPVDSAPVLELEAPRLGLEAPDEDVEMPVEPLEDTEEGS</sequence>
<feature type="signal peptide" evidence="2">
    <location>
        <begin position="1"/>
        <end position="25"/>
    </location>
</feature>
<dbReference type="Proteomes" id="UP000572051">
    <property type="component" value="Unassembled WGS sequence"/>
</dbReference>
<proteinExistence type="predicted"/>